<dbReference type="Pfam" id="PF07027">
    <property type="entry name" value="DUF1318"/>
    <property type="match status" value="1"/>
</dbReference>
<feature type="chain" id="PRO_5011718466" description="DUF1318 domain-containing protein" evidence="1">
    <location>
        <begin position="32"/>
        <end position="105"/>
    </location>
</feature>
<keyword evidence="1" id="KW-0732">Signal</keyword>
<sequence>MPSRRLSRRRLPLLAGAALAALLLASDPAFAVGLDQARAQGMVCEGRDGLIHKAAGGPGVDGLIADVNAKRMATYRDIAAKDNVPLAQVQAFYGQTLQGKHGGCR</sequence>
<dbReference type="InterPro" id="IPR006311">
    <property type="entry name" value="TAT_signal"/>
</dbReference>
<evidence type="ECO:0000313" key="3">
    <source>
        <dbReference type="Proteomes" id="UP000217076"/>
    </source>
</evidence>
<dbReference type="InterPro" id="IPR008309">
    <property type="entry name" value="YdbL"/>
</dbReference>
<dbReference type="AlphaFoldDB" id="A0A1G7XKK2"/>
<proteinExistence type="predicted"/>
<evidence type="ECO:0000313" key="2">
    <source>
        <dbReference type="EMBL" id="SDG84596.1"/>
    </source>
</evidence>
<feature type="signal peptide" evidence="1">
    <location>
        <begin position="1"/>
        <end position="31"/>
    </location>
</feature>
<gene>
    <name evidence="2" type="ORF">SAMN05421742_10313</name>
</gene>
<protein>
    <recommendedName>
        <fullName evidence="4">DUF1318 domain-containing protein</fullName>
    </recommendedName>
</protein>
<name>A0A1G7XKK2_9PROT</name>
<dbReference type="OrthoDB" id="7362294at2"/>
<evidence type="ECO:0008006" key="4">
    <source>
        <dbReference type="Google" id="ProtNLM"/>
    </source>
</evidence>
<dbReference type="PROSITE" id="PS51318">
    <property type="entry name" value="TAT"/>
    <property type="match status" value="1"/>
</dbReference>
<reference evidence="3" key="1">
    <citation type="submission" date="2016-10" db="EMBL/GenBank/DDBJ databases">
        <authorList>
            <person name="Varghese N."/>
            <person name="Submissions S."/>
        </authorList>
    </citation>
    <scope>NUCLEOTIDE SEQUENCE [LARGE SCALE GENOMIC DNA]</scope>
    <source>
        <strain evidence="3">930I</strain>
    </source>
</reference>
<evidence type="ECO:0000256" key="1">
    <source>
        <dbReference type="SAM" id="SignalP"/>
    </source>
</evidence>
<keyword evidence="3" id="KW-1185">Reference proteome</keyword>
<dbReference type="EMBL" id="FNCV01000003">
    <property type="protein sequence ID" value="SDG84596.1"/>
    <property type="molecule type" value="Genomic_DNA"/>
</dbReference>
<accession>A0A1G7XKK2</accession>
<dbReference type="RefSeq" id="WP_092616586.1">
    <property type="nucleotide sequence ID" value="NZ_FNCV01000003.1"/>
</dbReference>
<dbReference type="STRING" id="83401.SAMN05421742_10313"/>
<organism evidence="2 3">
    <name type="scientific">Roseospirillum parvum</name>
    <dbReference type="NCBI Taxonomy" id="83401"/>
    <lineage>
        <taxon>Bacteria</taxon>
        <taxon>Pseudomonadati</taxon>
        <taxon>Pseudomonadota</taxon>
        <taxon>Alphaproteobacteria</taxon>
        <taxon>Rhodospirillales</taxon>
        <taxon>Rhodospirillaceae</taxon>
        <taxon>Roseospirillum</taxon>
    </lineage>
</organism>
<dbReference type="Proteomes" id="UP000217076">
    <property type="component" value="Unassembled WGS sequence"/>
</dbReference>